<dbReference type="EMBL" id="CYPU01000022">
    <property type="protein sequence ID" value="CUH47161.1"/>
    <property type="molecule type" value="Genomic_DNA"/>
</dbReference>
<dbReference type="Pfam" id="PF12680">
    <property type="entry name" value="SnoaL_2"/>
    <property type="match status" value="1"/>
</dbReference>
<protein>
    <submittedName>
        <fullName evidence="2">SnoaL-like domain protein</fullName>
    </submittedName>
</protein>
<feature type="domain" description="SnoaL-like" evidence="1">
    <location>
        <begin position="13"/>
        <end position="113"/>
    </location>
</feature>
<accession>A0A0P1ED56</accession>
<dbReference type="InterPro" id="IPR037401">
    <property type="entry name" value="SnoaL-like"/>
</dbReference>
<dbReference type="Gene3D" id="3.10.450.50">
    <property type="match status" value="1"/>
</dbReference>
<evidence type="ECO:0000259" key="1">
    <source>
        <dbReference type="Pfam" id="PF12680"/>
    </source>
</evidence>
<sequence>MRLNKDAFEKMTETYTTAWNSGNPEEVADHYAPDKGITINRGENQFGREAIIAMAGGFMASFPDMKLTRDFVRFAGDHAIFGWTLEGHHLETGNLVKASGWEEWELNENCRITNSLGWFDTLDYEQQVAGQVQ</sequence>
<dbReference type="NCBIfam" id="TIGR02246">
    <property type="entry name" value="SgcJ/EcaC family oxidoreductase"/>
    <property type="match status" value="1"/>
</dbReference>
<dbReference type="SUPFAM" id="SSF54427">
    <property type="entry name" value="NTF2-like"/>
    <property type="match status" value="1"/>
</dbReference>
<evidence type="ECO:0000313" key="3">
    <source>
        <dbReference type="Proteomes" id="UP000050783"/>
    </source>
</evidence>
<dbReference type="OrthoDB" id="125994at2"/>
<reference evidence="2 3" key="1">
    <citation type="submission" date="2015-09" db="EMBL/GenBank/DDBJ databases">
        <authorList>
            <consortium name="Swine Surveillance"/>
        </authorList>
    </citation>
    <scope>NUCLEOTIDE SEQUENCE [LARGE SCALE GENOMIC DNA]</scope>
    <source>
        <strain evidence="2 3">CECT 4292</strain>
    </source>
</reference>
<dbReference type="Proteomes" id="UP000050783">
    <property type="component" value="Unassembled WGS sequence"/>
</dbReference>
<dbReference type="InterPro" id="IPR011944">
    <property type="entry name" value="Steroid_delta5-4_isomerase"/>
</dbReference>
<organism evidence="2 3">
    <name type="scientific">Ruegeria atlantica</name>
    <dbReference type="NCBI Taxonomy" id="81569"/>
    <lineage>
        <taxon>Bacteria</taxon>
        <taxon>Pseudomonadati</taxon>
        <taxon>Pseudomonadota</taxon>
        <taxon>Alphaproteobacteria</taxon>
        <taxon>Rhodobacterales</taxon>
        <taxon>Roseobacteraceae</taxon>
        <taxon>Ruegeria</taxon>
    </lineage>
</organism>
<dbReference type="InterPro" id="IPR032710">
    <property type="entry name" value="NTF2-like_dom_sf"/>
</dbReference>
<dbReference type="AlphaFoldDB" id="A0A0P1ED56"/>
<dbReference type="GeneID" id="55492588"/>
<dbReference type="RefSeq" id="WP_058276886.1">
    <property type="nucleotide sequence ID" value="NZ_CYPU01000022.1"/>
</dbReference>
<evidence type="ECO:0000313" key="2">
    <source>
        <dbReference type="EMBL" id="CUH47161.1"/>
    </source>
</evidence>
<name>A0A0P1ED56_9RHOB</name>
<gene>
    <name evidence="2" type="ORF">RUA4292_01329</name>
</gene>
<proteinExistence type="predicted"/>